<dbReference type="STRING" id="1531966.A0A0A1TJJ0"/>
<dbReference type="PANTHER" id="PTHR39479">
    <property type="match status" value="1"/>
</dbReference>
<gene>
    <name evidence="9" type="ORF">VHEMI06458</name>
</gene>
<dbReference type="CDD" id="cd16348">
    <property type="entry name" value="VOC_YdcJ_like"/>
    <property type="match status" value="1"/>
</dbReference>
<evidence type="ECO:0000256" key="5">
    <source>
        <dbReference type="ARBA" id="ARBA00035013"/>
    </source>
</evidence>
<name>A0A0A1TJJ0_9HYPO</name>
<dbReference type="InterPro" id="IPR047869">
    <property type="entry name" value="YdcJ_bac-like"/>
</dbReference>
<evidence type="ECO:0000313" key="10">
    <source>
        <dbReference type="Proteomes" id="UP000039046"/>
    </source>
</evidence>
<sequence length="473" mass="52334">MATATSDLAQGQHVAASDIRSSFATAMSDMYSQEVPLYDTLLSIVRTVNYTTLEENISLRDSLLATDDLARINLERHGAIRLGTPAELNAVRRVLSVMDMAPIGYYDLSSAGVPVHSTCFRAWDAAELAKNPFRLFVSLLRPELIKEDGLRTEALAILAKREIFSKAMYALLAVYESNGGFTAHEAADFVAEAIEAFRWRSRASVSHSQYQLLLQESPVLADIVAFQSPHINHLTPRTLDIDAVQAAMRAQQIPLKHHIEGPPKRQVPILLRQTSFNAIEEKIEFPDGPGLGGCDKTITAGHTARFGEIEQRGAALTVKGRQLYDRLLASAIKAGITSAEGPEFSQIFADFPDSVVEMQKQDLAWFQYRISEDAKSKRPESDDLPYLIRNGFVVFEPIVYEDFLPVSAAGIFQSNLSTSEPSSTPVSPHMEDGKELFERALGSSVADEMALYKRIQEDTVLACQKWARLARAE</sequence>
<dbReference type="AlphaFoldDB" id="A0A0A1TJJ0"/>
<evidence type="ECO:0000256" key="1">
    <source>
        <dbReference type="ARBA" id="ARBA00001954"/>
    </source>
</evidence>
<proteinExistence type="inferred from homology"/>
<dbReference type="InterPro" id="IPR009770">
    <property type="entry name" value="HGLS"/>
</dbReference>
<dbReference type="GO" id="GO:0051213">
    <property type="term" value="F:dioxygenase activity"/>
    <property type="evidence" value="ECO:0007669"/>
    <property type="project" value="UniProtKB-KW"/>
</dbReference>
<protein>
    <recommendedName>
        <fullName evidence="7">2-oxoadipate dioxygenase/decarboxylase</fullName>
        <ecNumber evidence="6">1.13.11.93</ecNumber>
    </recommendedName>
    <alternativeName>
        <fullName evidence="8">2-hydroxyglutarate synthase</fullName>
    </alternativeName>
</protein>
<keyword evidence="2" id="KW-0223">Dioxygenase</keyword>
<keyword evidence="10" id="KW-1185">Reference proteome</keyword>
<evidence type="ECO:0000256" key="6">
    <source>
        <dbReference type="ARBA" id="ARBA00035023"/>
    </source>
</evidence>
<comment type="similarity">
    <text evidence="5">Belongs to the 2-oxoadipate dioxygenase/decarboxylase family.</text>
</comment>
<evidence type="ECO:0000313" key="9">
    <source>
        <dbReference type="EMBL" id="CEJ90693.1"/>
    </source>
</evidence>
<dbReference type="SMART" id="SM01150">
    <property type="entry name" value="DUF1338"/>
    <property type="match status" value="1"/>
</dbReference>
<dbReference type="EMBL" id="CDHN01000003">
    <property type="protein sequence ID" value="CEJ90693.1"/>
    <property type="molecule type" value="Genomic_DNA"/>
</dbReference>
<accession>A0A0A1TJJ0</accession>
<evidence type="ECO:0000256" key="8">
    <source>
        <dbReference type="ARBA" id="ARBA00035045"/>
    </source>
</evidence>
<evidence type="ECO:0000256" key="2">
    <source>
        <dbReference type="ARBA" id="ARBA00022964"/>
    </source>
</evidence>
<dbReference type="Pfam" id="PF07063">
    <property type="entry name" value="HGLS"/>
    <property type="match status" value="1"/>
</dbReference>
<evidence type="ECO:0000256" key="4">
    <source>
        <dbReference type="ARBA" id="ARBA00023004"/>
    </source>
</evidence>
<dbReference type="HOGENOM" id="CLU_026640_0_0_1"/>
<evidence type="ECO:0000256" key="7">
    <source>
        <dbReference type="ARBA" id="ARBA00035034"/>
    </source>
</evidence>
<comment type="cofactor">
    <cofactor evidence="1">
        <name>Fe(2+)</name>
        <dbReference type="ChEBI" id="CHEBI:29033"/>
    </cofactor>
</comment>
<keyword evidence="3" id="KW-0560">Oxidoreductase</keyword>
<reference evidence="9 10" key="1">
    <citation type="journal article" date="2015" name="Genome Announc.">
        <title>Draft Genome Sequence and Gene Annotation of the Entomopathogenic Fungus Verticillium hemipterigenum.</title>
        <authorList>
            <person name="Horn F."/>
            <person name="Habel A."/>
            <person name="Scharf D.H."/>
            <person name="Dworschak J."/>
            <person name="Brakhage A.A."/>
            <person name="Guthke R."/>
            <person name="Hertweck C."/>
            <person name="Linde J."/>
        </authorList>
    </citation>
    <scope>NUCLEOTIDE SEQUENCE [LARGE SCALE GENOMIC DNA]</scope>
</reference>
<keyword evidence="4" id="KW-0408">Iron</keyword>
<dbReference type="Gene3D" id="3.10.180.80">
    <property type="entry name" value="Uncharacterised protein PF07063, DUF1338"/>
    <property type="match status" value="1"/>
</dbReference>
<dbReference type="EC" id="1.13.11.93" evidence="6"/>
<dbReference type="Proteomes" id="UP000039046">
    <property type="component" value="Unassembled WGS sequence"/>
</dbReference>
<evidence type="ECO:0000256" key="3">
    <source>
        <dbReference type="ARBA" id="ARBA00023002"/>
    </source>
</evidence>
<organism evidence="9 10">
    <name type="scientific">[Torrubiella] hemipterigena</name>
    <dbReference type="NCBI Taxonomy" id="1531966"/>
    <lineage>
        <taxon>Eukaryota</taxon>
        <taxon>Fungi</taxon>
        <taxon>Dikarya</taxon>
        <taxon>Ascomycota</taxon>
        <taxon>Pezizomycotina</taxon>
        <taxon>Sordariomycetes</taxon>
        <taxon>Hypocreomycetidae</taxon>
        <taxon>Hypocreales</taxon>
        <taxon>Clavicipitaceae</taxon>
        <taxon>Clavicipitaceae incertae sedis</taxon>
        <taxon>'Torrubiella' clade</taxon>
    </lineage>
</organism>
<dbReference type="OrthoDB" id="8300246at2759"/>
<dbReference type="PANTHER" id="PTHR39479:SF2">
    <property type="entry name" value="2-OXOADIPATE DIOXYGENASE_DECARBOXYLASE"/>
    <property type="match status" value="1"/>
</dbReference>